<accession>A0A7S3EDT1</accession>
<reference evidence="2" key="1">
    <citation type="submission" date="2021-01" db="EMBL/GenBank/DDBJ databases">
        <authorList>
            <person name="Corre E."/>
            <person name="Pelletier E."/>
            <person name="Niang G."/>
            <person name="Scheremetjew M."/>
            <person name="Finn R."/>
            <person name="Kale V."/>
            <person name="Holt S."/>
            <person name="Cochrane G."/>
            <person name="Meng A."/>
            <person name="Brown T."/>
            <person name="Cohen L."/>
        </authorList>
    </citation>
    <scope>NUCLEOTIDE SEQUENCE</scope>
    <source>
        <strain evidence="2">CCMP 769</strain>
    </source>
</reference>
<protein>
    <submittedName>
        <fullName evidence="2">Uncharacterized protein</fullName>
    </submittedName>
</protein>
<proteinExistence type="predicted"/>
<feature type="region of interest" description="Disordered" evidence="1">
    <location>
        <begin position="131"/>
        <end position="150"/>
    </location>
</feature>
<name>A0A7S3EDT1_9RHOD</name>
<sequence>MASVGEGRSVRDIGTINRPGSPIPTGSCDQLKVDQLGIFQSGASFEKSLDEEISERLARTVSYFENDNASLQVAAGRHKSTPLGNAQDDLFVSGDDPQERDETRSLSFHVRSTRPASSFKNMFESKSFKGPSFSFSSAGKVSSSRSSLVSTLPRYSKTQGSFYDQSTASSTTSDAKFARVFENADEDDDDDGSLKSSLDDESDSDESVPSSISGEFELYRQVDDVPSGSGGFS</sequence>
<organism evidence="2">
    <name type="scientific">Rhodosorus marinus</name>
    <dbReference type="NCBI Taxonomy" id="101924"/>
    <lineage>
        <taxon>Eukaryota</taxon>
        <taxon>Rhodophyta</taxon>
        <taxon>Stylonematophyceae</taxon>
        <taxon>Stylonematales</taxon>
        <taxon>Stylonemataceae</taxon>
        <taxon>Rhodosorus</taxon>
    </lineage>
</organism>
<feature type="region of interest" description="Disordered" evidence="1">
    <location>
        <begin position="159"/>
        <end position="233"/>
    </location>
</feature>
<evidence type="ECO:0000313" key="3">
    <source>
        <dbReference type="EMBL" id="CAE0047838.1"/>
    </source>
</evidence>
<evidence type="ECO:0000256" key="1">
    <source>
        <dbReference type="SAM" id="MobiDB-lite"/>
    </source>
</evidence>
<feature type="region of interest" description="Disordered" evidence="1">
    <location>
        <begin position="1"/>
        <end position="28"/>
    </location>
</feature>
<gene>
    <name evidence="2" type="ORF">RMAR00112_LOCUS15818</name>
    <name evidence="3" type="ORF">RMAR00112_LOCUS15819</name>
</gene>
<dbReference type="AlphaFoldDB" id="A0A7S3EDT1"/>
<evidence type="ECO:0000313" key="2">
    <source>
        <dbReference type="EMBL" id="CAE0047837.1"/>
    </source>
</evidence>
<dbReference type="EMBL" id="HBHW01020356">
    <property type="protein sequence ID" value="CAE0047837.1"/>
    <property type="molecule type" value="Transcribed_RNA"/>
</dbReference>
<feature type="region of interest" description="Disordered" evidence="1">
    <location>
        <begin position="76"/>
        <end position="111"/>
    </location>
</feature>
<dbReference type="EMBL" id="HBHW01020357">
    <property type="protein sequence ID" value="CAE0047838.1"/>
    <property type="molecule type" value="Transcribed_RNA"/>
</dbReference>